<name>A0A0E9RA84_ANGAN</name>
<proteinExistence type="predicted"/>
<protein>
    <submittedName>
        <fullName evidence="1">Uncharacterized protein</fullName>
    </submittedName>
</protein>
<accession>A0A0E9RA84</accession>
<organism evidence="1">
    <name type="scientific">Anguilla anguilla</name>
    <name type="common">European freshwater eel</name>
    <name type="synonym">Muraena anguilla</name>
    <dbReference type="NCBI Taxonomy" id="7936"/>
    <lineage>
        <taxon>Eukaryota</taxon>
        <taxon>Metazoa</taxon>
        <taxon>Chordata</taxon>
        <taxon>Craniata</taxon>
        <taxon>Vertebrata</taxon>
        <taxon>Euteleostomi</taxon>
        <taxon>Actinopterygii</taxon>
        <taxon>Neopterygii</taxon>
        <taxon>Teleostei</taxon>
        <taxon>Anguilliformes</taxon>
        <taxon>Anguillidae</taxon>
        <taxon>Anguilla</taxon>
    </lineage>
</organism>
<sequence>MTLGTFLKIHQQFTFQLVLTFSIRMELSGKVITLFKMNFKENVCLDMPRRRPFQACKIPSVT</sequence>
<evidence type="ECO:0000313" key="1">
    <source>
        <dbReference type="EMBL" id="JAH25375.1"/>
    </source>
</evidence>
<dbReference type="EMBL" id="GBXM01083202">
    <property type="protein sequence ID" value="JAH25375.1"/>
    <property type="molecule type" value="Transcribed_RNA"/>
</dbReference>
<dbReference type="AlphaFoldDB" id="A0A0E9RA84"/>
<reference evidence="1" key="1">
    <citation type="submission" date="2014-11" db="EMBL/GenBank/DDBJ databases">
        <authorList>
            <person name="Amaro Gonzalez C."/>
        </authorList>
    </citation>
    <scope>NUCLEOTIDE SEQUENCE</scope>
</reference>
<reference evidence="1" key="2">
    <citation type="journal article" date="2015" name="Fish Shellfish Immunol.">
        <title>Early steps in the European eel (Anguilla anguilla)-Vibrio vulnificus interaction in the gills: Role of the RtxA13 toxin.</title>
        <authorList>
            <person name="Callol A."/>
            <person name="Pajuelo D."/>
            <person name="Ebbesson L."/>
            <person name="Teles M."/>
            <person name="MacKenzie S."/>
            <person name="Amaro C."/>
        </authorList>
    </citation>
    <scope>NUCLEOTIDE SEQUENCE</scope>
</reference>